<accession>A0A8H4VXF7</accession>
<keyword evidence="2 6" id="KW-0812">Transmembrane</keyword>
<comment type="similarity">
    <text evidence="5">Belongs to the SAT4 family.</text>
</comment>
<evidence type="ECO:0000313" key="8">
    <source>
        <dbReference type="EMBL" id="KAF4626248.1"/>
    </source>
</evidence>
<reference evidence="8 9" key="1">
    <citation type="submission" date="2020-03" db="EMBL/GenBank/DDBJ databases">
        <title>Draft Genome Sequence of Cudoniella acicularis.</title>
        <authorList>
            <person name="Buettner E."/>
            <person name="Kellner H."/>
        </authorList>
    </citation>
    <scope>NUCLEOTIDE SEQUENCE [LARGE SCALE GENOMIC DNA]</scope>
    <source>
        <strain evidence="8 9">DSM 108380</strain>
    </source>
</reference>
<protein>
    <recommendedName>
        <fullName evidence="7">Rhodopsin domain-containing protein</fullName>
    </recommendedName>
</protein>
<feature type="domain" description="Rhodopsin" evidence="7">
    <location>
        <begin position="31"/>
        <end position="246"/>
    </location>
</feature>
<feature type="transmembrane region" description="Helical" evidence="6">
    <location>
        <begin position="183"/>
        <end position="205"/>
    </location>
</feature>
<evidence type="ECO:0000256" key="5">
    <source>
        <dbReference type="ARBA" id="ARBA00038359"/>
    </source>
</evidence>
<dbReference type="Pfam" id="PF20684">
    <property type="entry name" value="Fung_rhodopsin"/>
    <property type="match status" value="1"/>
</dbReference>
<dbReference type="InterPro" id="IPR049326">
    <property type="entry name" value="Rhodopsin_dom_fungi"/>
</dbReference>
<gene>
    <name evidence="8" type="ORF">G7Y89_g11912</name>
</gene>
<feature type="transmembrane region" description="Helical" evidence="6">
    <location>
        <begin position="146"/>
        <end position="171"/>
    </location>
</feature>
<proteinExistence type="inferred from homology"/>
<dbReference type="AlphaFoldDB" id="A0A8H4VXF7"/>
<keyword evidence="3 6" id="KW-1133">Transmembrane helix</keyword>
<dbReference type="GO" id="GO:0016020">
    <property type="term" value="C:membrane"/>
    <property type="evidence" value="ECO:0007669"/>
    <property type="project" value="UniProtKB-SubCell"/>
</dbReference>
<organism evidence="8 9">
    <name type="scientific">Cudoniella acicularis</name>
    <dbReference type="NCBI Taxonomy" id="354080"/>
    <lineage>
        <taxon>Eukaryota</taxon>
        <taxon>Fungi</taxon>
        <taxon>Dikarya</taxon>
        <taxon>Ascomycota</taxon>
        <taxon>Pezizomycotina</taxon>
        <taxon>Leotiomycetes</taxon>
        <taxon>Helotiales</taxon>
        <taxon>Tricladiaceae</taxon>
        <taxon>Cudoniella</taxon>
    </lineage>
</organism>
<feature type="transmembrane region" description="Helical" evidence="6">
    <location>
        <begin position="70"/>
        <end position="92"/>
    </location>
</feature>
<feature type="transmembrane region" description="Helical" evidence="6">
    <location>
        <begin position="41"/>
        <end position="58"/>
    </location>
</feature>
<evidence type="ECO:0000256" key="1">
    <source>
        <dbReference type="ARBA" id="ARBA00004141"/>
    </source>
</evidence>
<feature type="transmembrane region" description="Helical" evidence="6">
    <location>
        <begin position="12"/>
        <end position="34"/>
    </location>
</feature>
<dbReference type="Proteomes" id="UP000566819">
    <property type="component" value="Unassembled WGS sequence"/>
</dbReference>
<dbReference type="EMBL" id="JAAMPI010001191">
    <property type="protein sequence ID" value="KAF4626248.1"/>
    <property type="molecule type" value="Genomic_DNA"/>
</dbReference>
<keyword evidence="9" id="KW-1185">Reference proteome</keyword>
<evidence type="ECO:0000259" key="7">
    <source>
        <dbReference type="Pfam" id="PF20684"/>
    </source>
</evidence>
<comment type="subcellular location">
    <subcellularLocation>
        <location evidence="1">Membrane</location>
        <topology evidence="1">Multi-pass membrane protein</topology>
    </subcellularLocation>
</comment>
<dbReference type="PANTHER" id="PTHR33048:SF108">
    <property type="entry name" value="INTEGRAL MEMBRANE PROTEIN"/>
    <property type="match status" value="1"/>
</dbReference>
<dbReference type="InterPro" id="IPR052337">
    <property type="entry name" value="SAT4-like"/>
</dbReference>
<evidence type="ECO:0000256" key="6">
    <source>
        <dbReference type="SAM" id="Phobius"/>
    </source>
</evidence>
<evidence type="ECO:0000256" key="4">
    <source>
        <dbReference type="ARBA" id="ARBA00023136"/>
    </source>
</evidence>
<feature type="transmembrane region" description="Helical" evidence="6">
    <location>
        <begin position="104"/>
        <end position="126"/>
    </location>
</feature>
<dbReference type="PANTHER" id="PTHR33048">
    <property type="entry name" value="PTH11-LIKE INTEGRAL MEMBRANE PROTEIN (AFU_ORTHOLOGUE AFUA_5G11245)"/>
    <property type="match status" value="1"/>
</dbReference>
<keyword evidence="4 6" id="KW-0472">Membrane</keyword>
<evidence type="ECO:0000256" key="3">
    <source>
        <dbReference type="ARBA" id="ARBA00022989"/>
    </source>
</evidence>
<feature type="transmembrane region" description="Helical" evidence="6">
    <location>
        <begin position="217"/>
        <end position="242"/>
    </location>
</feature>
<name>A0A8H4VXF7_9HELO</name>
<dbReference type="OrthoDB" id="5329176at2759"/>
<evidence type="ECO:0000313" key="9">
    <source>
        <dbReference type="Proteomes" id="UP000566819"/>
    </source>
</evidence>
<comment type="caution">
    <text evidence="8">The sequence shown here is derived from an EMBL/GenBank/DDBJ whole genome shotgun (WGS) entry which is preliminary data.</text>
</comment>
<sequence>MADSLDHGNLQGQGLAITLAFPIVATIAVGLRLFSRSMTRTFGIDDWFIVLATVLYWAETYTTYASKYGYVTEVIYVPILALIKISIMCFLLRLTGQKLAVKRAIWALMIVTTIITLINLPLVVFQCVPVSSIWDKTILNPTCVNFTMVTNVFAAFSIVTDGLTLTIPTWIVYDLQINRRQKIMLVGVLSFGLITVISGIVRLVLLQNWSNNTPADFTYTTLFCISTIETGLACTAACAPYMKPLLMQFLPRLFGSTRYGKSSRRNSRMGVGAYELSDHRSRNGQGYDTRIEAGGFDAKVMGAVDKDGENAGGIVMVKETEIKWQDVGEKSVKNATSTESLV</sequence>
<evidence type="ECO:0000256" key="2">
    <source>
        <dbReference type="ARBA" id="ARBA00022692"/>
    </source>
</evidence>